<organism evidence="7 8">
    <name type="scientific">Merismopedia glauca CCAP 1448/3</name>
    <dbReference type="NCBI Taxonomy" id="1296344"/>
    <lineage>
        <taxon>Bacteria</taxon>
        <taxon>Bacillati</taxon>
        <taxon>Cyanobacteriota</taxon>
        <taxon>Cyanophyceae</taxon>
        <taxon>Synechococcales</taxon>
        <taxon>Merismopediaceae</taxon>
        <taxon>Merismopedia</taxon>
    </lineage>
</organism>
<protein>
    <submittedName>
        <fullName evidence="7">AI-2E family transporter</fullName>
    </submittedName>
</protein>
<evidence type="ECO:0000256" key="5">
    <source>
        <dbReference type="ARBA" id="ARBA00023136"/>
    </source>
</evidence>
<gene>
    <name evidence="7" type="ORF">C7B64_09740</name>
</gene>
<dbReference type="Pfam" id="PF01594">
    <property type="entry name" value="AI-2E_transport"/>
    <property type="match status" value="1"/>
</dbReference>
<evidence type="ECO:0000256" key="3">
    <source>
        <dbReference type="ARBA" id="ARBA00022692"/>
    </source>
</evidence>
<keyword evidence="4 6" id="KW-1133">Transmembrane helix</keyword>
<evidence type="ECO:0000256" key="2">
    <source>
        <dbReference type="ARBA" id="ARBA00009773"/>
    </source>
</evidence>
<sequence>MERSPKSSNKRIWNQLTNSVLIRFLLIFFSAWAFILVLEYFQNVIFIFTFAATIAFLLNYPVTWLQKFLPRNISVVFVFVIGIAILVALTITILVTLTSQGQQALNSLTNAVNSVSPVIDDIEKFLAQKNINIDLDLIRQKANNEVLSRIGQGIDYSLGSVTIFLSNFLNFIFIAVVSFFMLLEGERLWGFILKMLPTEFQDRFDYLVKRNFLGFFRSQIILCLFLTTAYFIVFLILKVPFALLLALIAGFLDLIPGIGATLGVATTFFIVLTQNVGLAVQVVVACIILQQIQDNLIAPRIMRGSLNINPVVVFFALLIGARVAGLLGVFMSIPLAGLIVSWFEIEEMTAGLPEATPTDPEPTSEVI</sequence>
<keyword evidence="3 6" id="KW-0812">Transmembrane</keyword>
<evidence type="ECO:0000256" key="4">
    <source>
        <dbReference type="ARBA" id="ARBA00022989"/>
    </source>
</evidence>
<feature type="transmembrane region" description="Helical" evidence="6">
    <location>
        <begin position="44"/>
        <end position="62"/>
    </location>
</feature>
<dbReference type="PANTHER" id="PTHR21716:SF66">
    <property type="entry name" value="TRANSPORT PROTEIN SLL0063-RELATED"/>
    <property type="match status" value="1"/>
</dbReference>
<feature type="transmembrane region" description="Helical" evidence="6">
    <location>
        <begin position="163"/>
        <end position="183"/>
    </location>
</feature>
<dbReference type="AlphaFoldDB" id="A0A2T1C4K2"/>
<name>A0A2T1C4K2_9CYAN</name>
<reference evidence="7 8" key="2">
    <citation type="submission" date="2018-03" db="EMBL/GenBank/DDBJ databases">
        <title>The ancient ancestry and fast evolution of plastids.</title>
        <authorList>
            <person name="Moore K.R."/>
            <person name="Magnabosco C."/>
            <person name="Momper L."/>
            <person name="Gold D.A."/>
            <person name="Bosak T."/>
            <person name="Fournier G.P."/>
        </authorList>
    </citation>
    <scope>NUCLEOTIDE SEQUENCE [LARGE SCALE GENOMIC DNA]</scope>
    <source>
        <strain evidence="7 8">CCAP 1448/3</strain>
    </source>
</reference>
<feature type="transmembrane region" description="Helical" evidence="6">
    <location>
        <begin position="310"/>
        <end position="343"/>
    </location>
</feature>
<keyword evidence="8" id="KW-1185">Reference proteome</keyword>
<comment type="caution">
    <text evidence="7">The sequence shown here is derived from an EMBL/GenBank/DDBJ whole genome shotgun (WGS) entry which is preliminary data.</text>
</comment>
<comment type="subcellular location">
    <subcellularLocation>
        <location evidence="1">Membrane</location>
        <topology evidence="1">Multi-pass membrane protein</topology>
    </subcellularLocation>
</comment>
<dbReference type="GO" id="GO:0016020">
    <property type="term" value="C:membrane"/>
    <property type="evidence" value="ECO:0007669"/>
    <property type="project" value="UniProtKB-SubCell"/>
</dbReference>
<keyword evidence="5 6" id="KW-0472">Membrane</keyword>
<evidence type="ECO:0000313" key="7">
    <source>
        <dbReference type="EMBL" id="PSB03154.1"/>
    </source>
</evidence>
<dbReference type="EMBL" id="PVWJ01000039">
    <property type="protein sequence ID" value="PSB03154.1"/>
    <property type="molecule type" value="Genomic_DNA"/>
</dbReference>
<proteinExistence type="inferred from homology"/>
<dbReference type="PANTHER" id="PTHR21716">
    <property type="entry name" value="TRANSMEMBRANE PROTEIN"/>
    <property type="match status" value="1"/>
</dbReference>
<dbReference type="InterPro" id="IPR002549">
    <property type="entry name" value="AI-2E-like"/>
</dbReference>
<dbReference type="Proteomes" id="UP000238762">
    <property type="component" value="Unassembled WGS sequence"/>
</dbReference>
<feature type="transmembrane region" description="Helical" evidence="6">
    <location>
        <begin position="264"/>
        <end position="289"/>
    </location>
</feature>
<dbReference type="GO" id="GO:0055085">
    <property type="term" value="P:transmembrane transport"/>
    <property type="evidence" value="ECO:0007669"/>
    <property type="project" value="TreeGrafter"/>
</dbReference>
<feature type="transmembrane region" description="Helical" evidence="6">
    <location>
        <begin position="74"/>
        <end position="97"/>
    </location>
</feature>
<reference evidence="7 8" key="1">
    <citation type="submission" date="2018-02" db="EMBL/GenBank/DDBJ databases">
        <authorList>
            <person name="Cohen D.B."/>
            <person name="Kent A.D."/>
        </authorList>
    </citation>
    <scope>NUCLEOTIDE SEQUENCE [LARGE SCALE GENOMIC DNA]</scope>
    <source>
        <strain evidence="7 8">CCAP 1448/3</strain>
    </source>
</reference>
<comment type="similarity">
    <text evidence="2">Belongs to the autoinducer-2 exporter (AI-2E) (TC 2.A.86) family.</text>
</comment>
<feature type="transmembrane region" description="Helical" evidence="6">
    <location>
        <begin position="20"/>
        <end position="38"/>
    </location>
</feature>
<dbReference type="OrthoDB" id="505911at2"/>
<accession>A0A2T1C4K2</accession>
<feature type="transmembrane region" description="Helical" evidence="6">
    <location>
        <begin position="220"/>
        <end position="252"/>
    </location>
</feature>
<evidence type="ECO:0000256" key="6">
    <source>
        <dbReference type="SAM" id="Phobius"/>
    </source>
</evidence>
<evidence type="ECO:0000256" key="1">
    <source>
        <dbReference type="ARBA" id="ARBA00004141"/>
    </source>
</evidence>
<evidence type="ECO:0000313" key="8">
    <source>
        <dbReference type="Proteomes" id="UP000238762"/>
    </source>
</evidence>